<dbReference type="AlphaFoldDB" id="A0A1M8A7C0"/>
<dbReference type="GO" id="GO:0005886">
    <property type="term" value="C:plasma membrane"/>
    <property type="evidence" value="ECO:0007669"/>
    <property type="project" value="TreeGrafter"/>
</dbReference>
<feature type="transmembrane region" description="Helical" evidence="6">
    <location>
        <begin position="117"/>
        <end position="135"/>
    </location>
</feature>
<proteinExistence type="predicted"/>
<feature type="transmembrane region" description="Helical" evidence="6">
    <location>
        <begin position="438"/>
        <end position="462"/>
    </location>
</feature>
<feature type="transmembrane region" description="Helical" evidence="6">
    <location>
        <begin position="147"/>
        <end position="169"/>
    </location>
</feature>
<keyword evidence="5 6" id="KW-0472">Membrane</keyword>
<dbReference type="InterPro" id="IPR011701">
    <property type="entry name" value="MFS"/>
</dbReference>
<evidence type="ECO:0000256" key="1">
    <source>
        <dbReference type="ARBA" id="ARBA00004141"/>
    </source>
</evidence>
<feature type="transmembrane region" description="Helical" evidence="6">
    <location>
        <begin position="295"/>
        <end position="321"/>
    </location>
</feature>
<protein>
    <submittedName>
        <fullName evidence="8">Similar to S.cerevisiae protein QDR1 (Multidrug transporter of the major facilitator superfamily)</fullName>
    </submittedName>
</protein>
<evidence type="ECO:0000256" key="6">
    <source>
        <dbReference type="SAM" id="Phobius"/>
    </source>
</evidence>
<feature type="transmembrane region" description="Helical" evidence="6">
    <location>
        <begin position="175"/>
        <end position="197"/>
    </location>
</feature>
<evidence type="ECO:0000256" key="2">
    <source>
        <dbReference type="ARBA" id="ARBA00022448"/>
    </source>
</evidence>
<feature type="transmembrane region" description="Helical" evidence="6">
    <location>
        <begin position="375"/>
        <end position="399"/>
    </location>
</feature>
<evidence type="ECO:0000256" key="5">
    <source>
        <dbReference type="ARBA" id="ARBA00023136"/>
    </source>
</evidence>
<feature type="transmembrane region" description="Helical" evidence="6">
    <location>
        <begin position="342"/>
        <end position="363"/>
    </location>
</feature>
<evidence type="ECO:0000313" key="8">
    <source>
        <dbReference type="EMBL" id="SHO78289.1"/>
    </source>
</evidence>
<comment type="subcellular location">
    <subcellularLocation>
        <location evidence="1">Membrane</location>
        <topology evidence="1">Multi-pass membrane protein</topology>
    </subcellularLocation>
</comment>
<evidence type="ECO:0000313" key="9">
    <source>
        <dbReference type="Proteomes" id="UP000186303"/>
    </source>
</evidence>
<evidence type="ECO:0000256" key="3">
    <source>
        <dbReference type="ARBA" id="ARBA00022692"/>
    </source>
</evidence>
<dbReference type="GO" id="GO:0022857">
    <property type="term" value="F:transmembrane transporter activity"/>
    <property type="evidence" value="ECO:0007669"/>
    <property type="project" value="InterPro"/>
</dbReference>
<dbReference type="PANTHER" id="PTHR23502">
    <property type="entry name" value="MAJOR FACILITATOR SUPERFAMILY"/>
    <property type="match status" value="1"/>
</dbReference>
<dbReference type="Pfam" id="PF07690">
    <property type="entry name" value="MFS_1"/>
    <property type="match status" value="1"/>
</dbReference>
<sequence length="472" mass="51897">MSPPQDESTQAYSVFRPSIKALSMILASVAGFMSPLGSNIYMPALPQVTEKLSITQGETLLSVTMYMIFQGVAPSFWAPLSDTFGRRPIIMCTFLIFLAANLGLAFVNVFWGLLVLRMLQACGAASAIAIGAGVVSDMAPKSHRGRYMSYFQFGALIGPCVGPIAGGLLAKRWEWHSVFFFLSAINGILLLCFGALLPETLRALVGNGSKRPVGIWKPWLPISLSVEHGDAENQEEKSVTMEMPSHVKLSQMGFHKPWLMFLEPDIALLILSYSLPFTTYSVSTATLSETLSDNYSYNMIVIGLCYLPLGAGFAVGGLLGGRLVDWEYRRSKEKHGDQLNLFIARLKYAPLFNTLFCIGFIAVEWCLDKKTHIAAPMIVFFFASACSMVQFTSINSLLVDLYRDRAASVTAALNIGRCILGAILVAVTQYSIDGIGLGWTFTIYALISIFMPLPVLYTLCVMGPKWEKRRTK</sequence>
<feature type="transmembrane region" description="Helical" evidence="6">
    <location>
        <begin position="60"/>
        <end position="77"/>
    </location>
</feature>
<keyword evidence="2" id="KW-0813">Transport</keyword>
<feature type="transmembrane region" description="Helical" evidence="6">
    <location>
        <begin position="411"/>
        <end position="432"/>
    </location>
</feature>
<dbReference type="Proteomes" id="UP000186303">
    <property type="component" value="Chromosome 4"/>
</dbReference>
<feature type="domain" description="Major facilitator superfamily (MFS) profile" evidence="7">
    <location>
        <begin position="23"/>
        <end position="463"/>
    </location>
</feature>
<organism evidence="8 9">
    <name type="scientific">Malassezia sympodialis (strain ATCC 42132)</name>
    <name type="common">Atopic eczema-associated yeast</name>
    <dbReference type="NCBI Taxonomy" id="1230383"/>
    <lineage>
        <taxon>Eukaryota</taxon>
        <taxon>Fungi</taxon>
        <taxon>Dikarya</taxon>
        <taxon>Basidiomycota</taxon>
        <taxon>Ustilaginomycotina</taxon>
        <taxon>Malasseziomycetes</taxon>
        <taxon>Malasseziales</taxon>
        <taxon>Malasseziaceae</taxon>
        <taxon>Malassezia</taxon>
    </lineage>
</organism>
<reference evidence="9" key="1">
    <citation type="journal article" date="2017" name="Nucleic Acids Res.">
        <title>Proteogenomics produces comprehensive and highly accurate protein-coding gene annotation in a complete genome assembly of Malassezia sympodialis.</title>
        <authorList>
            <person name="Zhu Y."/>
            <person name="Engstroem P.G."/>
            <person name="Tellgren-Roth C."/>
            <person name="Baudo C.D."/>
            <person name="Kennell J.C."/>
            <person name="Sun S."/>
            <person name="Billmyre R.B."/>
            <person name="Schroeder M.S."/>
            <person name="Andersson A."/>
            <person name="Holm T."/>
            <person name="Sigurgeirsson B."/>
            <person name="Wu G."/>
            <person name="Sankaranarayanan S.R."/>
            <person name="Siddharthan R."/>
            <person name="Sanyal K."/>
            <person name="Lundeberg J."/>
            <person name="Nystedt B."/>
            <person name="Boekhout T."/>
            <person name="Dawson T.L. Jr."/>
            <person name="Heitman J."/>
            <person name="Scheynius A."/>
            <person name="Lehtioe J."/>
        </authorList>
    </citation>
    <scope>NUCLEOTIDE SEQUENCE [LARGE SCALE GENOMIC DNA]</scope>
    <source>
        <strain evidence="9">ATCC 42132</strain>
    </source>
</reference>
<dbReference type="PROSITE" id="PS50850">
    <property type="entry name" value="MFS"/>
    <property type="match status" value="1"/>
</dbReference>
<evidence type="ECO:0000259" key="7">
    <source>
        <dbReference type="PROSITE" id="PS50850"/>
    </source>
</evidence>
<keyword evidence="4 6" id="KW-1133">Transmembrane helix</keyword>
<accession>A0A1M8A7C0</accession>
<dbReference type="PANTHER" id="PTHR23502:SF51">
    <property type="entry name" value="QUINIDINE RESISTANCE PROTEIN 1-RELATED"/>
    <property type="match status" value="1"/>
</dbReference>
<dbReference type="OMA" id="AYCCTFL"/>
<gene>
    <name evidence="8" type="ORF">MSYG_2631</name>
</gene>
<dbReference type="EMBL" id="LT671824">
    <property type="protein sequence ID" value="SHO78289.1"/>
    <property type="molecule type" value="Genomic_DNA"/>
</dbReference>
<dbReference type="SUPFAM" id="SSF103473">
    <property type="entry name" value="MFS general substrate transporter"/>
    <property type="match status" value="1"/>
</dbReference>
<evidence type="ECO:0000256" key="4">
    <source>
        <dbReference type="ARBA" id="ARBA00022989"/>
    </source>
</evidence>
<keyword evidence="9" id="KW-1185">Reference proteome</keyword>
<dbReference type="VEuPathDB" id="FungiDB:MSYG_2631"/>
<keyword evidence="3 6" id="KW-0812">Transmembrane</keyword>
<dbReference type="Gene3D" id="1.20.1720.10">
    <property type="entry name" value="Multidrug resistance protein D"/>
    <property type="match status" value="1"/>
</dbReference>
<feature type="transmembrane region" description="Helical" evidence="6">
    <location>
        <begin position="89"/>
        <end position="111"/>
    </location>
</feature>
<feature type="transmembrane region" description="Helical" evidence="6">
    <location>
        <begin position="21"/>
        <end position="40"/>
    </location>
</feature>
<dbReference type="InterPro" id="IPR036259">
    <property type="entry name" value="MFS_trans_sf"/>
</dbReference>
<dbReference type="Gene3D" id="1.20.1250.20">
    <property type="entry name" value="MFS general substrate transporter like domains"/>
    <property type="match status" value="1"/>
</dbReference>
<dbReference type="OrthoDB" id="440553at2759"/>
<name>A0A1M8A7C0_MALS4</name>
<dbReference type="InterPro" id="IPR020846">
    <property type="entry name" value="MFS_dom"/>
</dbReference>